<proteinExistence type="predicted"/>
<dbReference type="RefSeq" id="WP_309948919.1">
    <property type="nucleotide sequence ID" value="NZ_JAVDTP010000048.1"/>
</dbReference>
<reference evidence="1" key="1">
    <citation type="submission" date="2023-07" db="EMBL/GenBank/DDBJ databases">
        <title>Sorghum-associated microbial communities from plants grown in Nebraska, USA.</title>
        <authorList>
            <person name="Schachtman D."/>
        </authorList>
    </citation>
    <scope>NUCLEOTIDE SEQUENCE</scope>
    <source>
        <strain evidence="1">BE330</strain>
    </source>
</reference>
<name>A0AAE3XIY0_9DEIO</name>
<sequence length="341" mass="37069">MTRTDQAAEHTISRARHGLKARCPVQSANLYARDYKPVTSVVDHVLFPPRHTDPCQHRSDCVTLESGADLTLAGTRPYGIIPLNQASDYLNGTNIRLRGLLNRHLTLPGYPDVRIHPNRVGRFEETGTRGGYLNLPRTLVDAAQLGWPVKLKLSGGSYGLDVGGQTVPDENAVGPRAASAYLGDLLDQHLTVAVREATGITPALIHWEPSAWAAFTPLLQRASTQAVLPTPDPTRMYAAVSFLPEQRIDSYWMIVASLSAVAIPSVNGQLTIPISDASPSPSGVLRLVNSREHFLTQVRAGHAVTMLVEIPRNLRLTADMGIINVPERTLIVRTAGPQSSR</sequence>
<evidence type="ECO:0000313" key="1">
    <source>
        <dbReference type="EMBL" id="MDR6221543.1"/>
    </source>
</evidence>
<organism evidence="1 2">
    <name type="scientific">Deinococcus soli</name>
    <name type="common">ex Cha et al. 2016</name>
    <dbReference type="NCBI Taxonomy" id="1309411"/>
    <lineage>
        <taxon>Bacteria</taxon>
        <taxon>Thermotogati</taxon>
        <taxon>Deinococcota</taxon>
        <taxon>Deinococci</taxon>
        <taxon>Deinococcales</taxon>
        <taxon>Deinococcaceae</taxon>
        <taxon>Deinococcus</taxon>
    </lineage>
</organism>
<protein>
    <submittedName>
        <fullName evidence="1">Uncharacterized protein</fullName>
    </submittedName>
</protein>
<evidence type="ECO:0000313" key="2">
    <source>
        <dbReference type="Proteomes" id="UP001185331"/>
    </source>
</evidence>
<gene>
    <name evidence="1" type="ORF">J2Y00_005182</name>
</gene>
<comment type="caution">
    <text evidence="1">The sequence shown here is derived from an EMBL/GenBank/DDBJ whole genome shotgun (WGS) entry which is preliminary data.</text>
</comment>
<accession>A0AAE3XIY0</accession>
<dbReference type="AlphaFoldDB" id="A0AAE3XIY0"/>
<dbReference type="Proteomes" id="UP001185331">
    <property type="component" value="Unassembled WGS sequence"/>
</dbReference>
<dbReference type="EMBL" id="JAVDQK010000046">
    <property type="protein sequence ID" value="MDR6221543.1"/>
    <property type="molecule type" value="Genomic_DNA"/>
</dbReference>